<sequence>MAATRKLCQVADLLVTRTLATSFDRHSCGDHVVVTKSNEAGLRHCLTWFDVPALLCSSGI</sequence>
<dbReference type="Proteomes" id="UP000001312">
    <property type="component" value="Unassembled WGS sequence"/>
</dbReference>
<protein>
    <submittedName>
        <fullName evidence="1">Uncharacterized protein</fullName>
    </submittedName>
</protein>
<name>A7EBV8_SCLS1</name>
<dbReference type="InParanoid" id="A7EBV8"/>
<dbReference type="EMBL" id="CH476623">
    <property type="protein sequence ID" value="EDN99936.1"/>
    <property type="molecule type" value="Genomic_DNA"/>
</dbReference>
<gene>
    <name evidence="1" type="ORF">SS1G_02794</name>
</gene>
<keyword evidence="2" id="KW-1185">Reference proteome</keyword>
<organism evidence="1 2">
    <name type="scientific">Sclerotinia sclerotiorum (strain ATCC 18683 / 1980 / Ss-1)</name>
    <name type="common">White mold</name>
    <name type="synonym">Whetzelinia sclerotiorum</name>
    <dbReference type="NCBI Taxonomy" id="665079"/>
    <lineage>
        <taxon>Eukaryota</taxon>
        <taxon>Fungi</taxon>
        <taxon>Dikarya</taxon>
        <taxon>Ascomycota</taxon>
        <taxon>Pezizomycotina</taxon>
        <taxon>Leotiomycetes</taxon>
        <taxon>Helotiales</taxon>
        <taxon>Sclerotiniaceae</taxon>
        <taxon>Sclerotinia</taxon>
    </lineage>
</organism>
<dbReference type="GeneID" id="5492858"/>
<dbReference type="AlphaFoldDB" id="A7EBV8"/>
<accession>A7EBV8</accession>
<evidence type="ECO:0000313" key="2">
    <source>
        <dbReference type="Proteomes" id="UP000001312"/>
    </source>
</evidence>
<dbReference type="RefSeq" id="XP_001596574.1">
    <property type="nucleotide sequence ID" value="XM_001596524.1"/>
</dbReference>
<dbReference type="KEGG" id="ssl:SS1G_02794"/>
<reference evidence="2" key="1">
    <citation type="journal article" date="2011" name="PLoS Genet.">
        <title>Genomic analysis of the necrotrophic fungal pathogens Sclerotinia sclerotiorum and Botrytis cinerea.</title>
        <authorList>
            <person name="Amselem J."/>
            <person name="Cuomo C.A."/>
            <person name="van Kan J.A."/>
            <person name="Viaud M."/>
            <person name="Benito E.P."/>
            <person name="Couloux A."/>
            <person name="Coutinho P.M."/>
            <person name="de Vries R.P."/>
            <person name="Dyer P.S."/>
            <person name="Fillinger S."/>
            <person name="Fournier E."/>
            <person name="Gout L."/>
            <person name="Hahn M."/>
            <person name="Kohn L."/>
            <person name="Lapalu N."/>
            <person name="Plummer K.M."/>
            <person name="Pradier J.M."/>
            <person name="Quevillon E."/>
            <person name="Sharon A."/>
            <person name="Simon A."/>
            <person name="ten Have A."/>
            <person name="Tudzynski B."/>
            <person name="Tudzynski P."/>
            <person name="Wincker P."/>
            <person name="Andrew M."/>
            <person name="Anthouard V."/>
            <person name="Beever R.E."/>
            <person name="Beffa R."/>
            <person name="Benoit I."/>
            <person name="Bouzid O."/>
            <person name="Brault B."/>
            <person name="Chen Z."/>
            <person name="Choquer M."/>
            <person name="Collemare J."/>
            <person name="Cotton P."/>
            <person name="Danchin E.G."/>
            <person name="Da Silva C."/>
            <person name="Gautier A."/>
            <person name="Giraud C."/>
            <person name="Giraud T."/>
            <person name="Gonzalez C."/>
            <person name="Grossetete S."/>
            <person name="Guldener U."/>
            <person name="Henrissat B."/>
            <person name="Howlett B.J."/>
            <person name="Kodira C."/>
            <person name="Kretschmer M."/>
            <person name="Lappartient A."/>
            <person name="Leroch M."/>
            <person name="Levis C."/>
            <person name="Mauceli E."/>
            <person name="Neuveglise C."/>
            <person name="Oeser B."/>
            <person name="Pearson M."/>
            <person name="Poulain J."/>
            <person name="Poussereau N."/>
            <person name="Quesneville H."/>
            <person name="Rascle C."/>
            <person name="Schumacher J."/>
            <person name="Segurens B."/>
            <person name="Sexton A."/>
            <person name="Silva E."/>
            <person name="Sirven C."/>
            <person name="Soanes D.M."/>
            <person name="Talbot N.J."/>
            <person name="Templeton M."/>
            <person name="Yandava C."/>
            <person name="Yarden O."/>
            <person name="Zeng Q."/>
            <person name="Rollins J.A."/>
            <person name="Lebrun M.H."/>
            <person name="Dickman M."/>
        </authorList>
    </citation>
    <scope>NUCLEOTIDE SEQUENCE [LARGE SCALE GENOMIC DNA]</scope>
    <source>
        <strain evidence="2">ATCC 18683 / 1980 / Ss-1</strain>
    </source>
</reference>
<dbReference type="HOGENOM" id="CLU_2943180_0_0_1"/>
<proteinExistence type="predicted"/>
<evidence type="ECO:0000313" key="1">
    <source>
        <dbReference type="EMBL" id="EDN99936.1"/>
    </source>
</evidence>